<keyword evidence="3" id="KW-1185">Reference proteome</keyword>
<keyword evidence="1" id="KW-0472">Membrane</keyword>
<accession>M1DQW9</accession>
<dbReference type="InParanoid" id="M1DQW9"/>
<name>M1DQW9_SOLTU</name>
<keyword evidence="1" id="KW-1133">Transmembrane helix</keyword>
<organism evidence="2 3">
    <name type="scientific">Solanum tuberosum</name>
    <name type="common">Potato</name>
    <dbReference type="NCBI Taxonomy" id="4113"/>
    <lineage>
        <taxon>Eukaryota</taxon>
        <taxon>Viridiplantae</taxon>
        <taxon>Streptophyta</taxon>
        <taxon>Embryophyta</taxon>
        <taxon>Tracheophyta</taxon>
        <taxon>Spermatophyta</taxon>
        <taxon>Magnoliopsida</taxon>
        <taxon>eudicotyledons</taxon>
        <taxon>Gunneridae</taxon>
        <taxon>Pentapetalae</taxon>
        <taxon>asterids</taxon>
        <taxon>lamiids</taxon>
        <taxon>Solanales</taxon>
        <taxon>Solanaceae</taxon>
        <taxon>Solanoideae</taxon>
        <taxon>Solaneae</taxon>
        <taxon>Solanum</taxon>
    </lineage>
</organism>
<evidence type="ECO:0000256" key="1">
    <source>
        <dbReference type="SAM" id="Phobius"/>
    </source>
</evidence>
<sequence>MSRLKGVDSCEESHLHEGIVGSQGFVLLLELGFLPSLSVLGGFVAFVFFLKFFALICRGGISLPATFGLAISAKLREKVRKYSDKSKAIQLQNHFAESVGEARNYFSGSPSSVHREYKGADKGRTRSLSASRRILLAIKGFSPKVTEFNITFSIYLRARWGFQANHRVVRRAQPSSPNDPT</sequence>
<protein>
    <submittedName>
        <fullName evidence="2">Uncharacterized protein</fullName>
    </submittedName>
</protein>
<dbReference type="Proteomes" id="UP000011115">
    <property type="component" value="Unassembled WGS sequence"/>
</dbReference>
<reference evidence="2" key="2">
    <citation type="submission" date="2015-06" db="UniProtKB">
        <authorList>
            <consortium name="EnsemblPlants"/>
        </authorList>
    </citation>
    <scope>IDENTIFICATION</scope>
    <source>
        <strain evidence="2">DM1-3 516 R44</strain>
    </source>
</reference>
<dbReference type="EnsemblPlants" id="PGSC0003DMT400092940">
    <property type="protein sequence ID" value="PGSC0003DMT400092940"/>
    <property type="gene ID" value="PGSC0003DMG400042511"/>
</dbReference>
<evidence type="ECO:0000313" key="2">
    <source>
        <dbReference type="EnsemblPlants" id="PGSC0003DMT400092940"/>
    </source>
</evidence>
<reference evidence="3" key="1">
    <citation type="journal article" date="2011" name="Nature">
        <title>Genome sequence and analysis of the tuber crop potato.</title>
        <authorList>
            <consortium name="The Potato Genome Sequencing Consortium"/>
        </authorList>
    </citation>
    <scope>NUCLEOTIDE SEQUENCE [LARGE SCALE GENOMIC DNA]</scope>
    <source>
        <strain evidence="3">cv. DM1-3 516 R44</strain>
    </source>
</reference>
<evidence type="ECO:0000313" key="3">
    <source>
        <dbReference type="Proteomes" id="UP000011115"/>
    </source>
</evidence>
<proteinExistence type="predicted"/>
<dbReference type="PaxDb" id="4113-PGSC0003DMT400092940"/>
<dbReference type="HOGENOM" id="CLU_1491555_0_0_1"/>
<dbReference type="AlphaFoldDB" id="M1DQW9"/>
<feature type="transmembrane region" description="Helical" evidence="1">
    <location>
        <begin position="25"/>
        <end position="46"/>
    </location>
</feature>
<dbReference type="Gramene" id="PGSC0003DMT400092940">
    <property type="protein sequence ID" value="PGSC0003DMT400092940"/>
    <property type="gene ID" value="PGSC0003DMG400042511"/>
</dbReference>
<keyword evidence="1" id="KW-0812">Transmembrane</keyword>
<feature type="transmembrane region" description="Helical" evidence="1">
    <location>
        <begin position="52"/>
        <end position="71"/>
    </location>
</feature>